<evidence type="ECO:0000313" key="4">
    <source>
        <dbReference type="Proteomes" id="UP001200145"/>
    </source>
</evidence>
<proteinExistence type="predicted"/>
<sequence>MVPTNQLADEGPKGSSKTASKKSTTPGQKKETGSSYRESISLCKEGKSITEIAAERQLAYSTIEGHLVKGIQEGELEPDFLVKEEVRSLVQAGREALGSTQLGPLKEYLGEAISYTEIKAALAYERREERKMEEGKKGGM</sequence>
<feature type="domain" description="Helicase Helix-turn-helix" evidence="2">
    <location>
        <begin position="35"/>
        <end position="122"/>
    </location>
</feature>
<dbReference type="EMBL" id="JAKEVY010000003">
    <property type="protein sequence ID" value="MCF1715355.1"/>
    <property type="molecule type" value="Genomic_DNA"/>
</dbReference>
<keyword evidence="4" id="KW-1185">Reference proteome</keyword>
<evidence type="ECO:0000313" key="3">
    <source>
        <dbReference type="EMBL" id="MCF1715355.1"/>
    </source>
</evidence>
<dbReference type="Proteomes" id="UP001200145">
    <property type="component" value="Unassembled WGS sequence"/>
</dbReference>
<protein>
    <submittedName>
        <fullName evidence="3">Helix-turn-helix domain-containing protein</fullName>
    </submittedName>
</protein>
<name>A0ABS9BID8_9BACT</name>
<dbReference type="Pfam" id="PF14493">
    <property type="entry name" value="HTH_40"/>
    <property type="match status" value="1"/>
</dbReference>
<organism evidence="3 4">
    <name type="scientific">Flavihumibacter fluminis</name>
    <dbReference type="NCBI Taxonomy" id="2909236"/>
    <lineage>
        <taxon>Bacteria</taxon>
        <taxon>Pseudomonadati</taxon>
        <taxon>Bacteroidota</taxon>
        <taxon>Chitinophagia</taxon>
        <taxon>Chitinophagales</taxon>
        <taxon>Chitinophagaceae</taxon>
        <taxon>Flavihumibacter</taxon>
    </lineage>
</organism>
<evidence type="ECO:0000259" key="2">
    <source>
        <dbReference type="Pfam" id="PF14493"/>
    </source>
</evidence>
<feature type="region of interest" description="Disordered" evidence="1">
    <location>
        <begin position="1"/>
        <end position="38"/>
    </location>
</feature>
<accession>A0ABS9BID8</accession>
<gene>
    <name evidence="3" type="ORF">L0U88_12015</name>
</gene>
<reference evidence="3 4" key="1">
    <citation type="submission" date="2022-01" db="EMBL/GenBank/DDBJ databases">
        <title>Flavihumibacter sp. nov., isolated from sediment of a river.</title>
        <authorList>
            <person name="Liu H."/>
        </authorList>
    </citation>
    <scope>NUCLEOTIDE SEQUENCE [LARGE SCALE GENOMIC DNA]</scope>
    <source>
        <strain evidence="3 4">RY-1</strain>
    </source>
</reference>
<comment type="caution">
    <text evidence="3">The sequence shown here is derived from an EMBL/GenBank/DDBJ whole genome shotgun (WGS) entry which is preliminary data.</text>
</comment>
<feature type="compositionally biased region" description="Low complexity" evidence="1">
    <location>
        <begin position="13"/>
        <end position="27"/>
    </location>
</feature>
<evidence type="ECO:0000256" key="1">
    <source>
        <dbReference type="SAM" id="MobiDB-lite"/>
    </source>
</evidence>
<dbReference type="InterPro" id="IPR029491">
    <property type="entry name" value="Helicase_HTH"/>
</dbReference>